<dbReference type="Proteomes" id="UP000181976">
    <property type="component" value="Unassembled WGS sequence"/>
</dbReference>
<name>A0A1I1Y3I3_9BACT</name>
<dbReference type="Pfam" id="PF08885">
    <property type="entry name" value="GSCFA"/>
    <property type="match status" value="1"/>
</dbReference>
<protein>
    <submittedName>
        <fullName evidence="2">GSCFA family protein</fullName>
    </submittedName>
</protein>
<organism evidence="2 3">
    <name type="scientific">Thermophagus xiamenensis</name>
    <dbReference type="NCBI Taxonomy" id="385682"/>
    <lineage>
        <taxon>Bacteria</taxon>
        <taxon>Pseudomonadati</taxon>
        <taxon>Bacteroidota</taxon>
        <taxon>Bacteroidia</taxon>
        <taxon>Marinilabiliales</taxon>
        <taxon>Marinilabiliaceae</taxon>
        <taxon>Thermophagus</taxon>
    </lineage>
</organism>
<evidence type="ECO:0000313" key="2">
    <source>
        <dbReference type="EMBL" id="SFE14275.1"/>
    </source>
</evidence>
<dbReference type="InParanoid" id="A0A1I1Y3I3"/>
<proteinExistence type="predicted"/>
<evidence type="ECO:0000259" key="1">
    <source>
        <dbReference type="Pfam" id="PF08885"/>
    </source>
</evidence>
<dbReference type="OrthoDB" id="9807687at2"/>
<sequence length="328" mass="38613">MSSEFRTIVDIGKFESNFDVGSRALLLGSCFTDNIGSKFTENRLNALVNPLGDIYNPVSIARLLNRVIEQHYCDQEELVEQNGLWHHFDFHGRFSGTNKNEVCANINRTVQECGQFLKSADFLLLTFGTSFVYERTDTSEIVTNCHKFPSDFFIRYRLEPEEIITLYKELIVSLRVFNPGLKIIFTVSPVRHWKDGAHQNQVSKAALFLAVDKLCEVFEKVWYFPAYEILMDDLRDYRFYDERMFNPSAVAVEYIWNRFVNVLFTPRAQKFLQKIEKVKKARNHRFLHPNAESQRRFAHKMLRLVDDIEQEFPEIVLSADREYFSQWL</sequence>
<keyword evidence="3" id="KW-1185">Reference proteome</keyword>
<accession>A0A1I1Y3I3</accession>
<dbReference type="STRING" id="385682.SAMN05444380_10765"/>
<reference evidence="2 3" key="1">
    <citation type="submission" date="2016-10" db="EMBL/GenBank/DDBJ databases">
        <authorList>
            <person name="de Groot N.N."/>
        </authorList>
    </citation>
    <scope>NUCLEOTIDE SEQUENCE [LARGE SCALE GENOMIC DNA]</scope>
    <source>
        <strain evidence="2 3">DSM 19012</strain>
    </source>
</reference>
<dbReference type="eggNOG" id="COG2755">
    <property type="taxonomic scope" value="Bacteria"/>
</dbReference>
<dbReference type="AlphaFoldDB" id="A0A1I1Y3I3"/>
<feature type="domain" description="GSCFA" evidence="1">
    <location>
        <begin position="25"/>
        <end position="259"/>
    </location>
</feature>
<dbReference type="EMBL" id="FONA01000007">
    <property type="protein sequence ID" value="SFE14275.1"/>
    <property type="molecule type" value="Genomic_DNA"/>
</dbReference>
<gene>
    <name evidence="2" type="ORF">SAMN05444380_10765</name>
</gene>
<dbReference type="RefSeq" id="WP_010526218.1">
    <property type="nucleotide sequence ID" value="NZ_AFSL01000006.1"/>
</dbReference>
<dbReference type="InterPro" id="IPR014982">
    <property type="entry name" value="GSCFA"/>
</dbReference>
<evidence type="ECO:0000313" key="3">
    <source>
        <dbReference type="Proteomes" id="UP000181976"/>
    </source>
</evidence>